<evidence type="ECO:0000313" key="2">
    <source>
        <dbReference type="Proteomes" id="UP000013049"/>
    </source>
</evidence>
<gene>
    <name evidence="1" type="ORF">F971_02586</name>
</gene>
<protein>
    <submittedName>
        <fullName evidence="1">Uncharacterized protein</fullName>
    </submittedName>
</protein>
<comment type="caution">
    <text evidence="1">The sequence shown here is derived from an EMBL/GenBank/DDBJ whole genome shotgun (WGS) entry which is preliminary data.</text>
</comment>
<organism evidence="1 2">
    <name type="scientific">Acinetobacter vivianii</name>
    <dbReference type="NCBI Taxonomy" id="1776742"/>
    <lineage>
        <taxon>Bacteria</taxon>
        <taxon>Pseudomonadati</taxon>
        <taxon>Pseudomonadota</taxon>
        <taxon>Gammaproteobacteria</taxon>
        <taxon>Moraxellales</taxon>
        <taxon>Moraxellaceae</taxon>
        <taxon>Acinetobacter</taxon>
    </lineage>
</organism>
<proteinExistence type="predicted"/>
<dbReference type="HOGENOM" id="CLU_2986079_0_0_6"/>
<sequence length="57" mass="6894">MEFSKDEVEDIFWILMGYGQSESKDKLLNKIYDVYRLCPICSELFEKSENHYHQDID</sequence>
<name>N8W9B0_9GAMM</name>
<dbReference type="AlphaFoldDB" id="N8W9B0"/>
<evidence type="ECO:0000313" key="1">
    <source>
        <dbReference type="EMBL" id="ENU91494.1"/>
    </source>
</evidence>
<dbReference type="Proteomes" id="UP000013049">
    <property type="component" value="Unassembled WGS sequence"/>
</dbReference>
<dbReference type="EMBL" id="APPC01000018">
    <property type="protein sequence ID" value="ENU91494.1"/>
    <property type="molecule type" value="Genomic_DNA"/>
</dbReference>
<reference evidence="1 2" key="1">
    <citation type="submission" date="2013-02" db="EMBL/GenBank/DDBJ databases">
        <title>The Genome Sequence of Acinetobacter sp. NIPH 758.</title>
        <authorList>
            <consortium name="The Broad Institute Genome Sequencing Platform"/>
            <consortium name="The Broad Institute Genome Sequencing Center for Infectious Disease"/>
            <person name="Cerqueira G."/>
            <person name="Feldgarden M."/>
            <person name="Courvalin P."/>
            <person name="Perichon B."/>
            <person name="Grillot-Courvalin C."/>
            <person name="Clermont D."/>
            <person name="Rocha E."/>
            <person name="Yoon E.-J."/>
            <person name="Nemec A."/>
            <person name="Walker B."/>
            <person name="Young S.K."/>
            <person name="Zeng Q."/>
            <person name="Gargeya S."/>
            <person name="Fitzgerald M."/>
            <person name="Haas B."/>
            <person name="Abouelleil A."/>
            <person name="Alvarado L."/>
            <person name="Arachchi H.M."/>
            <person name="Berlin A.M."/>
            <person name="Chapman S.B."/>
            <person name="Dewar J."/>
            <person name="Goldberg J."/>
            <person name="Griggs A."/>
            <person name="Gujja S."/>
            <person name="Hansen M."/>
            <person name="Howarth C."/>
            <person name="Imamovic A."/>
            <person name="Larimer J."/>
            <person name="McCowan C."/>
            <person name="Murphy C."/>
            <person name="Neiman D."/>
            <person name="Pearson M."/>
            <person name="Priest M."/>
            <person name="Roberts A."/>
            <person name="Saif S."/>
            <person name="Shea T."/>
            <person name="Sisk P."/>
            <person name="Sykes S."/>
            <person name="Wortman J."/>
            <person name="Nusbaum C."/>
            <person name="Birren B."/>
        </authorList>
    </citation>
    <scope>NUCLEOTIDE SEQUENCE [LARGE SCALE GENOMIC DNA]</scope>
    <source>
        <strain evidence="1 2">NIPH 758</strain>
    </source>
</reference>
<accession>N8W9B0</accession>